<evidence type="ECO:0000256" key="1">
    <source>
        <dbReference type="ARBA" id="ARBA00023125"/>
    </source>
</evidence>
<dbReference type="CDD" id="cd00093">
    <property type="entry name" value="HTH_XRE"/>
    <property type="match status" value="1"/>
</dbReference>
<keyword evidence="4" id="KW-1185">Reference proteome</keyword>
<dbReference type="eggNOG" id="COG1396">
    <property type="taxonomic scope" value="Bacteria"/>
</dbReference>
<gene>
    <name evidence="3" type="ordered locus">TREPR_0557</name>
</gene>
<dbReference type="Proteomes" id="UP000009223">
    <property type="component" value="Chromosome"/>
</dbReference>
<dbReference type="GO" id="GO:0005829">
    <property type="term" value="C:cytosol"/>
    <property type="evidence" value="ECO:0007669"/>
    <property type="project" value="TreeGrafter"/>
</dbReference>
<dbReference type="PROSITE" id="PS50943">
    <property type="entry name" value="HTH_CROC1"/>
    <property type="match status" value="1"/>
</dbReference>
<dbReference type="SUPFAM" id="SSF47413">
    <property type="entry name" value="lambda repressor-like DNA-binding domains"/>
    <property type="match status" value="1"/>
</dbReference>
<dbReference type="AlphaFoldDB" id="F5YKT4"/>
<dbReference type="InterPro" id="IPR050807">
    <property type="entry name" value="TransReg_Diox_bact_type"/>
</dbReference>
<keyword evidence="1 3" id="KW-0238">DNA-binding</keyword>
<dbReference type="KEGG" id="tpi:TREPR_0557"/>
<dbReference type="Gene3D" id="1.10.260.40">
    <property type="entry name" value="lambda repressor-like DNA-binding domains"/>
    <property type="match status" value="1"/>
</dbReference>
<dbReference type="GO" id="GO:0003677">
    <property type="term" value="F:DNA binding"/>
    <property type="evidence" value="ECO:0007669"/>
    <property type="project" value="UniProtKB-KW"/>
</dbReference>
<dbReference type="EMBL" id="CP001843">
    <property type="protein sequence ID" value="AEF85296.1"/>
    <property type="molecule type" value="Genomic_DNA"/>
</dbReference>
<evidence type="ECO:0000313" key="4">
    <source>
        <dbReference type="Proteomes" id="UP000009223"/>
    </source>
</evidence>
<reference evidence="3 4" key="2">
    <citation type="journal article" date="2011" name="ISME J.">
        <title>RNA-seq reveals cooperative metabolic interactions between two termite-gut spirochete species in co-culture.</title>
        <authorList>
            <person name="Rosenthal A.Z."/>
            <person name="Matson E.G."/>
            <person name="Eldar A."/>
            <person name="Leadbetter J.R."/>
        </authorList>
    </citation>
    <scope>NUCLEOTIDE SEQUENCE [LARGE SCALE GENOMIC DNA]</scope>
    <source>
        <strain evidence="4">ATCC BAA-887 / DSM 12427 / ZAS-2</strain>
    </source>
</reference>
<dbReference type="Pfam" id="PF01381">
    <property type="entry name" value="HTH_3"/>
    <property type="match status" value="1"/>
</dbReference>
<dbReference type="OrthoDB" id="362920at2"/>
<protein>
    <submittedName>
        <fullName evidence="3">DNA-binding protein</fullName>
    </submittedName>
</protein>
<sequence>MTHFQEMFIKNLRYFRKLRGLSQLKFSELIDVSPNYLNAVENGKNFPSPELMQRISDRLEILPYQLFLEFPLELHKLLPGEKNAVIHELAQIRQKFIRDIDEIIEKYGQF</sequence>
<dbReference type="SMART" id="SM00530">
    <property type="entry name" value="HTH_XRE"/>
    <property type="match status" value="1"/>
</dbReference>
<proteinExistence type="predicted"/>
<name>F5YKT4_TREPZ</name>
<dbReference type="InterPro" id="IPR010982">
    <property type="entry name" value="Lambda_DNA-bd_dom_sf"/>
</dbReference>
<accession>F5YKT4</accession>
<dbReference type="RefSeq" id="WP_015709466.1">
    <property type="nucleotide sequence ID" value="NC_015578.1"/>
</dbReference>
<organism evidence="3 4">
    <name type="scientific">Treponema primitia (strain ATCC BAA-887 / DSM 12427 / ZAS-2)</name>
    <dbReference type="NCBI Taxonomy" id="545694"/>
    <lineage>
        <taxon>Bacteria</taxon>
        <taxon>Pseudomonadati</taxon>
        <taxon>Spirochaetota</taxon>
        <taxon>Spirochaetia</taxon>
        <taxon>Spirochaetales</taxon>
        <taxon>Treponemataceae</taxon>
        <taxon>Treponema</taxon>
    </lineage>
</organism>
<evidence type="ECO:0000313" key="3">
    <source>
        <dbReference type="EMBL" id="AEF85296.1"/>
    </source>
</evidence>
<dbReference type="PANTHER" id="PTHR46797">
    <property type="entry name" value="HTH-TYPE TRANSCRIPTIONAL REGULATOR"/>
    <property type="match status" value="1"/>
</dbReference>
<evidence type="ECO:0000259" key="2">
    <source>
        <dbReference type="PROSITE" id="PS50943"/>
    </source>
</evidence>
<feature type="domain" description="HTH cro/C1-type" evidence="2">
    <location>
        <begin position="12"/>
        <end position="66"/>
    </location>
</feature>
<dbReference type="GO" id="GO:0003700">
    <property type="term" value="F:DNA-binding transcription factor activity"/>
    <property type="evidence" value="ECO:0007669"/>
    <property type="project" value="TreeGrafter"/>
</dbReference>
<dbReference type="PANTHER" id="PTHR46797:SF1">
    <property type="entry name" value="METHYLPHOSPHONATE SYNTHASE"/>
    <property type="match status" value="1"/>
</dbReference>
<reference evidence="4" key="1">
    <citation type="submission" date="2009-12" db="EMBL/GenBank/DDBJ databases">
        <title>Complete sequence of Treponema primitia strain ZAS-2.</title>
        <authorList>
            <person name="Tetu S.G."/>
            <person name="Matson E."/>
            <person name="Ren Q."/>
            <person name="Seshadri R."/>
            <person name="Elbourne L."/>
            <person name="Hassan K.A."/>
            <person name="Durkin A."/>
            <person name="Radune D."/>
            <person name="Mohamoud Y."/>
            <person name="Shay R."/>
            <person name="Jin S."/>
            <person name="Zhang X."/>
            <person name="Lucey K."/>
            <person name="Ballor N.R."/>
            <person name="Ottesen E."/>
            <person name="Rosenthal R."/>
            <person name="Allen A."/>
            <person name="Leadbetter J.R."/>
            <person name="Paulsen I.T."/>
        </authorList>
    </citation>
    <scope>NUCLEOTIDE SEQUENCE [LARGE SCALE GENOMIC DNA]</scope>
    <source>
        <strain evidence="4">ATCC BAA-887 / DSM 12427 / ZAS-2</strain>
    </source>
</reference>
<dbReference type="HOGENOM" id="CLU_066192_17_8_12"/>
<dbReference type="InterPro" id="IPR001387">
    <property type="entry name" value="Cro/C1-type_HTH"/>
</dbReference>